<evidence type="ECO:0000259" key="2">
    <source>
        <dbReference type="Pfam" id="PF07760"/>
    </source>
</evidence>
<dbReference type="Proteomes" id="UP000728647">
    <property type="component" value="Unassembled WGS sequence"/>
</dbReference>
<reference evidence="3" key="1">
    <citation type="submission" date="2020-06" db="EMBL/GenBank/DDBJ databases">
        <title>Haloterrigena sp. nov., an extremely halophilic archaeon isolated from a saline sediment.</title>
        <authorList>
            <person name="Liu B.-B."/>
        </authorList>
    </citation>
    <scope>NUCLEOTIDE SEQUENCE</scope>
    <source>
        <strain evidence="3">SYSU A121-1</strain>
    </source>
</reference>
<feature type="transmembrane region" description="Helical" evidence="1">
    <location>
        <begin position="119"/>
        <end position="139"/>
    </location>
</feature>
<keyword evidence="1" id="KW-0472">Membrane</keyword>
<organism evidence="3 4">
    <name type="scientific">Haloterrigena gelatinilytica</name>
    <dbReference type="NCBI Taxonomy" id="2741724"/>
    <lineage>
        <taxon>Archaea</taxon>
        <taxon>Methanobacteriati</taxon>
        <taxon>Methanobacteriota</taxon>
        <taxon>Stenosarchaea group</taxon>
        <taxon>Halobacteria</taxon>
        <taxon>Halobacteriales</taxon>
        <taxon>Natrialbaceae</taxon>
        <taxon>Haloterrigena</taxon>
    </lineage>
</organism>
<keyword evidence="1" id="KW-0812">Transmembrane</keyword>
<feature type="domain" description="DUF1616" evidence="2">
    <location>
        <begin position="14"/>
        <end position="327"/>
    </location>
</feature>
<evidence type="ECO:0000256" key="1">
    <source>
        <dbReference type="SAM" id="Phobius"/>
    </source>
</evidence>
<feature type="transmembrane region" description="Helical" evidence="1">
    <location>
        <begin position="6"/>
        <end position="29"/>
    </location>
</feature>
<protein>
    <submittedName>
        <fullName evidence="3">DUF1616 domain-containing protein</fullName>
    </submittedName>
</protein>
<dbReference type="AlphaFoldDB" id="A0A8J8GLK1"/>
<evidence type="ECO:0000313" key="3">
    <source>
        <dbReference type="EMBL" id="NUB91395.1"/>
    </source>
</evidence>
<gene>
    <name evidence="3" type="ORF">HT576_10240</name>
</gene>
<dbReference type="InterPro" id="IPR011674">
    <property type="entry name" value="DUF1616"/>
</dbReference>
<feature type="transmembrane region" description="Helical" evidence="1">
    <location>
        <begin position="36"/>
        <end position="55"/>
    </location>
</feature>
<dbReference type="OrthoDB" id="82282at2157"/>
<proteinExistence type="predicted"/>
<dbReference type="EMBL" id="JABURA010000001">
    <property type="protein sequence ID" value="NUB91395.1"/>
    <property type="molecule type" value="Genomic_DNA"/>
</dbReference>
<dbReference type="Pfam" id="PF07760">
    <property type="entry name" value="DUF1616"/>
    <property type="match status" value="1"/>
</dbReference>
<feature type="transmembrane region" description="Helical" evidence="1">
    <location>
        <begin position="89"/>
        <end position="107"/>
    </location>
</feature>
<comment type="caution">
    <text evidence="3">The sequence shown here is derived from an EMBL/GenBank/DDBJ whole genome shotgun (WGS) entry which is preliminary data.</text>
</comment>
<name>A0A8J8GLK1_9EURY</name>
<sequence>MSDSQWWFLDLAAVIAFTGAFTFGIVSGVDGVIRTAIALPMVLCFPGYAFVSILFPSEPSDEYQSFDTLKSGLETPRLVTGGLESVERFVLSVVFSIALVPTITLFASVTPRGITAETLLLGLASLTVVLSLLAIVSRYRCPAERRFAPSLSIGSLFFSRKRPNVYERVDPRPYNVAIVIALVVLLASAGFAATNPPQGDGFTELSVQTENVTGDTDTMYESTYAAGETEPLTVSITNQENAERDYTTVVLLERIERGDGDEVNVTDRDELARASATVADGETREQSLEITPSMSGDDLRITVLLYQGEAPSEPAAGDAYRTMHLPVVVE</sequence>
<evidence type="ECO:0000313" key="4">
    <source>
        <dbReference type="Proteomes" id="UP000728647"/>
    </source>
</evidence>
<feature type="transmembrane region" description="Helical" evidence="1">
    <location>
        <begin position="174"/>
        <end position="193"/>
    </location>
</feature>
<keyword evidence="1" id="KW-1133">Transmembrane helix</keyword>
<dbReference type="RefSeq" id="WP_174701969.1">
    <property type="nucleotide sequence ID" value="NZ_JABURA010000001.1"/>
</dbReference>
<accession>A0A8J8GLK1</accession>